<dbReference type="SUPFAM" id="SSF55846">
    <property type="entry name" value="N-acetylmuramoyl-L-alanine amidase-like"/>
    <property type="match status" value="1"/>
</dbReference>
<evidence type="ECO:0000256" key="2">
    <source>
        <dbReference type="ARBA" id="ARBA00011901"/>
    </source>
</evidence>
<organism evidence="6">
    <name type="scientific">marine sediment metagenome</name>
    <dbReference type="NCBI Taxonomy" id="412755"/>
    <lineage>
        <taxon>unclassified sequences</taxon>
        <taxon>metagenomes</taxon>
        <taxon>ecological metagenomes</taxon>
    </lineage>
</organism>
<evidence type="ECO:0000313" key="6">
    <source>
        <dbReference type="EMBL" id="KKL10962.1"/>
    </source>
</evidence>
<dbReference type="EMBL" id="LAZR01041845">
    <property type="protein sequence ID" value="KKL10962.1"/>
    <property type="molecule type" value="Genomic_DNA"/>
</dbReference>
<evidence type="ECO:0000259" key="5">
    <source>
        <dbReference type="Pfam" id="PF01510"/>
    </source>
</evidence>
<proteinExistence type="predicted"/>
<dbReference type="PANTHER" id="PTHR30417:SF1">
    <property type="entry name" value="N-ACETYLMURAMOYL-L-ALANINE AMIDASE AMID"/>
    <property type="match status" value="1"/>
</dbReference>
<protein>
    <recommendedName>
        <fullName evidence="2">N-acetylmuramoyl-L-alanine amidase</fullName>
        <ecNumber evidence="2">3.5.1.28</ecNumber>
    </recommendedName>
</protein>
<dbReference type="CDD" id="cd06583">
    <property type="entry name" value="PGRP"/>
    <property type="match status" value="1"/>
</dbReference>
<sequence length="162" mass="18698">MRIKTPNYVAGREGFVPKAIVLHITEGSYASTKSWFEMQNSQVSSHWVVDPFYGAIEVVKEIDTAWANGLPVRPRWKGMIKGVNPNLYTISVEVVLQNGYTFPSFKLWKDTAQLVADISRRWDIPLNSMGVVNHNEIRADKECPGKWMRRWYILFLIKVLKL</sequence>
<dbReference type="GO" id="GO:0071555">
    <property type="term" value="P:cell wall organization"/>
    <property type="evidence" value="ECO:0007669"/>
    <property type="project" value="UniProtKB-KW"/>
</dbReference>
<dbReference type="InterPro" id="IPR036505">
    <property type="entry name" value="Amidase/PGRP_sf"/>
</dbReference>
<comment type="caution">
    <text evidence="6">The sequence shown here is derived from an EMBL/GenBank/DDBJ whole genome shotgun (WGS) entry which is preliminary data.</text>
</comment>
<gene>
    <name evidence="6" type="ORF">LCGC14_2550580</name>
</gene>
<evidence type="ECO:0000256" key="3">
    <source>
        <dbReference type="ARBA" id="ARBA00022801"/>
    </source>
</evidence>
<keyword evidence="3" id="KW-0378">Hydrolase</keyword>
<evidence type="ECO:0000256" key="4">
    <source>
        <dbReference type="ARBA" id="ARBA00023316"/>
    </source>
</evidence>
<reference evidence="6" key="1">
    <citation type="journal article" date="2015" name="Nature">
        <title>Complex archaea that bridge the gap between prokaryotes and eukaryotes.</title>
        <authorList>
            <person name="Spang A."/>
            <person name="Saw J.H."/>
            <person name="Jorgensen S.L."/>
            <person name="Zaremba-Niedzwiedzka K."/>
            <person name="Martijn J."/>
            <person name="Lind A.E."/>
            <person name="van Eijk R."/>
            <person name="Schleper C."/>
            <person name="Guy L."/>
            <person name="Ettema T.J."/>
        </authorList>
    </citation>
    <scope>NUCLEOTIDE SEQUENCE</scope>
</reference>
<name>A0A0F9BAW3_9ZZZZ</name>
<keyword evidence="4" id="KW-0961">Cell wall biogenesis/degradation</keyword>
<dbReference type="InterPro" id="IPR002502">
    <property type="entry name" value="Amidase_domain"/>
</dbReference>
<accession>A0A0F9BAW3</accession>
<feature type="domain" description="N-acetylmuramoyl-L-alanine amidase" evidence="5">
    <location>
        <begin position="17"/>
        <end position="146"/>
    </location>
</feature>
<dbReference type="GO" id="GO:0008745">
    <property type="term" value="F:N-acetylmuramoyl-L-alanine amidase activity"/>
    <property type="evidence" value="ECO:0007669"/>
    <property type="project" value="UniProtKB-EC"/>
</dbReference>
<dbReference type="PANTHER" id="PTHR30417">
    <property type="entry name" value="N-ACETYLMURAMOYL-L-ALANINE AMIDASE AMID"/>
    <property type="match status" value="1"/>
</dbReference>
<dbReference type="GO" id="GO:0009253">
    <property type="term" value="P:peptidoglycan catabolic process"/>
    <property type="evidence" value="ECO:0007669"/>
    <property type="project" value="InterPro"/>
</dbReference>
<dbReference type="InterPro" id="IPR051206">
    <property type="entry name" value="NAMLAA_amidase_2"/>
</dbReference>
<dbReference type="GO" id="GO:0009254">
    <property type="term" value="P:peptidoglycan turnover"/>
    <property type="evidence" value="ECO:0007669"/>
    <property type="project" value="TreeGrafter"/>
</dbReference>
<evidence type="ECO:0000256" key="1">
    <source>
        <dbReference type="ARBA" id="ARBA00001561"/>
    </source>
</evidence>
<dbReference type="Pfam" id="PF01510">
    <property type="entry name" value="Amidase_2"/>
    <property type="match status" value="1"/>
</dbReference>
<dbReference type="EC" id="3.5.1.28" evidence="2"/>
<dbReference type="AlphaFoldDB" id="A0A0F9BAW3"/>
<dbReference type="Gene3D" id="3.40.80.10">
    <property type="entry name" value="Peptidoglycan recognition protein-like"/>
    <property type="match status" value="1"/>
</dbReference>
<comment type="catalytic activity">
    <reaction evidence="1">
        <text>Hydrolyzes the link between N-acetylmuramoyl residues and L-amino acid residues in certain cell-wall glycopeptides.</text>
        <dbReference type="EC" id="3.5.1.28"/>
    </reaction>
</comment>